<evidence type="ECO:0000256" key="1">
    <source>
        <dbReference type="ARBA" id="ARBA00008791"/>
    </source>
</evidence>
<reference evidence="3 4" key="1">
    <citation type="journal article" date="2014" name="Int. J. Syst. Evol. Microbiol.">
        <title>Complete genome sequence of Corynebacterium casei LMG S-19264T (=DSM 44701T), isolated from a smear-ripened cheese.</title>
        <authorList>
            <consortium name="US DOE Joint Genome Institute (JGI-PGF)"/>
            <person name="Walter F."/>
            <person name="Albersmeier A."/>
            <person name="Kalinowski J."/>
            <person name="Ruckert C."/>
        </authorList>
    </citation>
    <scope>NUCLEOTIDE SEQUENCE [LARGE SCALE GENOMIC DNA]</scope>
    <source>
        <strain evidence="3 4">IBRC-M 10912</strain>
    </source>
</reference>
<sequence length="142" mass="15240">MFEKILLPTDGTEFADEIAEWTYLLAGAHDAEVHGLYVNNVSDVIPAATSPAPPNEVADAVEREGEQALSRLEQLRPNGVELTTELRSGNPAKQILDYADEHDVDVVVMGRKGTSLLSNLGSNTHDVVLASDVPITVYPSSA</sequence>
<proteinExistence type="inferred from homology"/>
<dbReference type="PANTHER" id="PTHR46268:SF6">
    <property type="entry name" value="UNIVERSAL STRESS PROTEIN UP12"/>
    <property type="match status" value="1"/>
</dbReference>
<dbReference type="Pfam" id="PF00582">
    <property type="entry name" value="Usp"/>
    <property type="match status" value="1"/>
</dbReference>
<comment type="caution">
    <text evidence="3">The sequence shown here is derived from an EMBL/GenBank/DDBJ whole genome shotgun (WGS) entry which is preliminary data.</text>
</comment>
<dbReference type="PANTHER" id="PTHR46268">
    <property type="entry name" value="STRESS RESPONSE PROTEIN NHAX"/>
    <property type="match status" value="1"/>
</dbReference>
<evidence type="ECO:0000313" key="4">
    <source>
        <dbReference type="Proteomes" id="UP001595821"/>
    </source>
</evidence>
<feature type="domain" description="UspA" evidence="2">
    <location>
        <begin position="1"/>
        <end position="139"/>
    </location>
</feature>
<organism evidence="3 4">
    <name type="scientific">Natribaculum luteum</name>
    <dbReference type="NCBI Taxonomy" id="1586232"/>
    <lineage>
        <taxon>Archaea</taxon>
        <taxon>Methanobacteriati</taxon>
        <taxon>Methanobacteriota</taxon>
        <taxon>Stenosarchaea group</taxon>
        <taxon>Halobacteria</taxon>
        <taxon>Halobacteriales</taxon>
        <taxon>Natrialbaceae</taxon>
        <taxon>Natribaculum</taxon>
    </lineage>
</organism>
<dbReference type="Proteomes" id="UP001595821">
    <property type="component" value="Unassembled WGS sequence"/>
</dbReference>
<gene>
    <name evidence="3" type="ORF">ACFOZ7_09440</name>
</gene>
<dbReference type="GeneID" id="71853862"/>
<accession>A0ABD5NYN6</accession>
<dbReference type="InterPro" id="IPR006015">
    <property type="entry name" value="Universal_stress_UspA"/>
</dbReference>
<dbReference type="SUPFAM" id="SSF52402">
    <property type="entry name" value="Adenine nucleotide alpha hydrolases-like"/>
    <property type="match status" value="1"/>
</dbReference>
<dbReference type="Gene3D" id="3.40.50.620">
    <property type="entry name" value="HUPs"/>
    <property type="match status" value="1"/>
</dbReference>
<dbReference type="EMBL" id="JBHSDJ010000029">
    <property type="protein sequence ID" value="MFC4247217.1"/>
    <property type="molecule type" value="Genomic_DNA"/>
</dbReference>
<dbReference type="RefSeq" id="WP_246974660.1">
    <property type="nucleotide sequence ID" value="NZ_CP095397.1"/>
</dbReference>
<dbReference type="PRINTS" id="PR01438">
    <property type="entry name" value="UNVRSLSTRESS"/>
</dbReference>
<dbReference type="CDD" id="cd00293">
    <property type="entry name" value="USP-like"/>
    <property type="match status" value="1"/>
</dbReference>
<dbReference type="InterPro" id="IPR006016">
    <property type="entry name" value="UspA"/>
</dbReference>
<dbReference type="InterPro" id="IPR014729">
    <property type="entry name" value="Rossmann-like_a/b/a_fold"/>
</dbReference>
<evidence type="ECO:0000259" key="2">
    <source>
        <dbReference type="Pfam" id="PF00582"/>
    </source>
</evidence>
<name>A0ABD5NYN6_9EURY</name>
<protein>
    <submittedName>
        <fullName evidence="3">Universal stress protein</fullName>
    </submittedName>
</protein>
<dbReference type="AlphaFoldDB" id="A0ABD5NYN6"/>
<evidence type="ECO:0000313" key="3">
    <source>
        <dbReference type="EMBL" id="MFC4247217.1"/>
    </source>
</evidence>
<comment type="similarity">
    <text evidence="1">Belongs to the universal stress protein A family.</text>
</comment>